<gene>
    <name evidence="1" type="ORF">PPACK8108_LOCUS2537</name>
</gene>
<dbReference type="EMBL" id="CALTRL010000430">
    <property type="protein sequence ID" value="CAH7668068.1"/>
    <property type="molecule type" value="Genomic_DNA"/>
</dbReference>
<evidence type="ECO:0000313" key="1">
    <source>
        <dbReference type="EMBL" id="CAH7668068.1"/>
    </source>
</evidence>
<name>A0AAV0AI42_PHAPC</name>
<reference evidence="1" key="1">
    <citation type="submission" date="2022-06" db="EMBL/GenBank/DDBJ databases">
        <authorList>
            <consortium name="SYNGENTA / RWTH Aachen University"/>
        </authorList>
    </citation>
    <scope>NUCLEOTIDE SEQUENCE</scope>
</reference>
<organism evidence="1 2">
    <name type="scientific">Phakopsora pachyrhizi</name>
    <name type="common">Asian soybean rust disease fungus</name>
    <dbReference type="NCBI Taxonomy" id="170000"/>
    <lineage>
        <taxon>Eukaryota</taxon>
        <taxon>Fungi</taxon>
        <taxon>Dikarya</taxon>
        <taxon>Basidiomycota</taxon>
        <taxon>Pucciniomycotina</taxon>
        <taxon>Pucciniomycetes</taxon>
        <taxon>Pucciniales</taxon>
        <taxon>Phakopsoraceae</taxon>
        <taxon>Phakopsora</taxon>
    </lineage>
</organism>
<sequence>MSSCNFEQIQQAFFPIPNSFQTEFPQVVNFDNNFWGPDVIMQDIPPVQTSNFYSFSTQQPNHQHQQTIPFHHLYHQIQSPPQSQLLLKHYFLEKNCFGPQSYSNLIQANQFNYLPPQIYQKKPAAECQDVEMLDMKISTSIDSGGAESMDVIMHDNEDYDNEQSNLMMIIDSVYSNDICIDCDMEDGESTDDHMEDQDCWMTII</sequence>
<comment type="caution">
    <text evidence="1">The sequence shown here is derived from an EMBL/GenBank/DDBJ whole genome shotgun (WGS) entry which is preliminary data.</text>
</comment>
<proteinExistence type="predicted"/>
<evidence type="ECO:0000313" key="2">
    <source>
        <dbReference type="Proteomes" id="UP001153365"/>
    </source>
</evidence>
<accession>A0AAV0AI42</accession>
<feature type="non-terminal residue" evidence="1">
    <location>
        <position position="1"/>
    </location>
</feature>
<dbReference type="AlphaFoldDB" id="A0AAV0AI42"/>
<feature type="non-terminal residue" evidence="1">
    <location>
        <position position="204"/>
    </location>
</feature>
<keyword evidence="2" id="KW-1185">Reference proteome</keyword>
<dbReference type="Proteomes" id="UP001153365">
    <property type="component" value="Unassembled WGS sequence"/>
</dbReference>
<protein>
    <submittedName>
        <fullName evidence="1">Expressed protein</fullName>
    </submittedName>
</protein>